<proteinExistence type="predicted"/>
<sequence length="967" mass="102359">MSRSGRLLLWLGAAGKCCLAVRGTFLGLGTTIGTDQVAAAPPEASILCRQSFLAGALLLEALRQPNVFSFLFPNPNIPRPLPTLLIPCHLSGAILCSSSGSQEPFLSSPPLPISSSQDPKITAAPSGLESASPQNPLGTEGPWLFNTCGASGRRGPTQTQCDGAYAGSNVVVTVGTAGPLRGVQLWRAPGPGQYLISAYGAAGGRGAKSHLSRAHGVFLSAVFSLRRGEPLYLLVGQQGQDACPGGSPESQLVCLGEPWATEEHVATVGADSVPSSRHRWAGGGGGGGGATYVFRLRAGELEPLLVAAGGGGRAYLRRQDRGRTQAAPEKLETRLAAPGNGGRGGAAGGGGGWTSRARSPQAGGSLREGAEGGQGCAEAWAALGWAAAGGFGGGGGACSAGGGGGGYRGGDASETDILWADGEDGVSFIHPSSELYLQPLAVTESHGEVEIRRHPNCSHCPLKDCQWQAELQLAECTCPEGMELAVDNITCLDLPTTASPLVLMVAVVVTLTLSLLLVCGVLILVSQKKWQGLWGTRLPGPELELSKLRTSAIRTAPNPYYCQVGLGPAQSWPLPPGLTEISPANVTLLRALGHGAFGEVYEGLVTGLPGDSSPLQVAIKTLPELCSRQDELDFLMEALIISKFSHRNIVRCVGLSFRAAPRLILLELMSGGDMKSFLRHSRPHLGQLSPLAMQDLLQLAQDIAQGCHYLEENHFIHRDIAARNCLLSCTGPSRVAKIGDFGMARDIYRASYYRKGGRALLPVKWMPPEALLEGIFTSKTDSWSFGVLLWEIFSLGYMPYPGRTNQEVLDFVVTGSRMDPPRGCPGPVYRIMTQCWQHQPELRPNFASILERLQYCTQDPDVLNSPLPVEPVPILEEEGASELGNRSLEGLQSPRPQNLNSENLKSWGRGPLGPWLSSSLKPLKSRGLHPQNLWNPTYGSWAPRAPEGEGEGIDLGNGSSLHSFPGF</sequence>
<accession>A0AC58LCS2</accession>
<keyword evidence="1" id="KW-1185">Reference proteome</keyword>
<keyword evidence="2" id="KW-0675">Receptor</keyword>
<keyword evidence="2" id="KW-0808">Transferase</keyword>
<organism evidence="1 2">
    <name type="scientific">Castor canadensis</name>
    <name type="common">American beaver</name>
    <dbReference type="NCBI Taxonomy" id="51338"/>
    <lineage>
        <taxon>Eukaryota</taxon>
        <taxon>Metazoa</taxon>
        <taxon>Chordata</taxon>
        <taxon>Craniata</taxon>
        <taxon>Vertebrata</taxon>
        <taxon>Euteleostomi</taxon>
        <taxon>Mammalia</taxon>
        <taxon>Eutheria</taxon>
        <taxon>Euarchontoglires</taxon>
        <taxon>Glires</taxon>
        <taxon>Rodentia</taxon>
        <taxon>Castorimorpha</taxon>
        <taxon>Castoridae</taxon>
        <taxon>Castor</taxon>
    </lineage>
</organism>
<evidence type="ECO:0000313" key="2">
    <source>
        <dbReference type="RefSeq" id="XP_073914932.1"/>
    </source>
</evidence>
<keyword evidence="2" id="KW-0418">Kinase</keyword>
<dbReference type="Proteomes" id="UP001732720">
    <property type="component" value="Chromosome 2"/>
</dbReference>
<name>A0AC58LCS2_CASCN</name>
<gene>
    <name evidence="2" type="primary">Ltk</name>
</gene>
<protein>
    <submittedName>
        <fullName evidence="2">Leukocyte tyrosine kinase receptor</fullName>
    </submittedName>
</protein>
<evidence type="ECO:0000313" key="1">
    <source>
        <dbReference type="Proteomes" id="UP001732720"/>
    </source>
</evidence>
<reference evidence="2" key="1">
    <citation type="submission" date="2025-08" db="UniProtKB">
        <authorList>
            <consortium name="RefSeq"/>
        </authorList>
    </citation>
    <scope>IDENTIFICATION</scope>
</reference>
<dbReference type="RefSeq" id="XP_073914932.1">
    <property type="nucleotide sequence ID" value="XM_074058831.1"/>
</dbReference>